<dbReference type="RefSeq" id="WP_249997483.1">
    <property type="nucleotide sequence ID" value="NZ_CP116221.1"/>
</dbReference>
<evidence type="ECO:0000313" key="3">
    <source>
        <dbReference type="Proteomes" id="UP001202717"/>
    </source>
</evidence>
<proteinExistence type="predicted"/>
<organism evidence="2 3">
    <name type="scientific">Psychroserpens ponticola</name>
    <dbReference type="NCBI Taxonomy" id="2932268"/>
    <lineage>
        <taxon>Bacteria</taxon>
        <taxon>Pseudomonadati</taxon>
        <taxon>Bacteroidota</taxon>
        <taxon>Flavobacteriia</taxon>
        <taxon>Flavobacteriales</taxon>
        <taxon>Flavobacteriaceae</taxon>
        <taxon>Psychroserpens</taxon>
    </lineage>
</organism>
<name>A0ABY7S2B4_9FLAO</name>
<feature type="chain" id="PRO_5046408399" evidence="1">
    <location>
        <begin position="19"/>
        <end position="144"/>
    </location>
</feature>
<reference evidence="2 3" key="1">
    <citation type="submission" date="2023-01" db="EMBL/GenBank/DDBJ databases">
        <title>Psychroserpens ponticola sp. nov., isolated from seawater.</title>
        <authorList>
            <person name="Kristyanto S."/>
            <person name="Jung J."/>
            <person name="Kim J.M."/>
            <person name="Jeon C.O."/>
        </authorList>
    </citation>
    <scope>NUCLEOTIDE SEQUENCE [LARGE SCALE GENOMIC DNA]</scope>
    <source>
        <strain evidence="2 3">MSW6</strain>
    </source>
</reference>
<keyword evidence="1" id="KW-0732">Signal</keyword>
<gene>
    <name evidence="2" type="ORF">MUN68_008525</name>
</gene>
<keyword evidence="3" id="KW-1185">Reference proteome</keyword>
<protein>
    <submittedName>
        <fullName evidence="2">Uncharacterized protein</fullName>
    </submittedName>
</protein>
<evidence type="ECO:0000313" key="2">
    <source>
        <dbReference type="EMBL" id="WCO03539.1"/>
    </source>
</evidence>
<feature type="signal peptide" evidence="1">
    <location>
        <begin position="1"/>
        <end position="18"/>
    </location>
</feature>
<dbReference type="EMBL" id="CP116221">
    <property type="protein sequence ID" value="WCO03539.1"/>
    <property type="molecule type" value="Genomic_DNA"/>
</dbReference>
<sequence>MKYIIILIIGISTFITNAQNDNETITFTRIGELTKEQINNSGASKLNFITEIQKAKEMAEMDIKNEIPFLLLAGGIAPTIIATDPIFEKEYKIYFYEFGCTSPEKDLIIAYNEVIFEHLIKDYGNKWKKEIRNDVIGFKDWRKK</sequence>
<accession>A0ABY7S2B4</accession>
<dbReference type="Proteomes" id="UP001202717">
    <property type="component" value="Chromosome"/>
</dbReference>
<evidence type="ECO:0000256" key="1">
    <source>
        <dbReference type="SAM" id="SignalP"/>
    </source>
</evidence>